<dbReference type="Proteomes" id="UP000515153">
    <property type="component" value="Unplaced"/>
</dbReference>
<dbReference type="RefSeq" id="XP_030984075.1">
    <property type="nucleotide sequence ID" value="XM_031124530.1"/>
</dbReference>
<reference evidence="2" key="3">
    <citation type="submission" date="2025-08" db="UniProtKB">
        <authorList>
            <consortium name="RefSeq"/>
        </authorList>
    </citation>
    <scope>IDENTIFICATION</scope>
    <source>
        <strain evidence="2">NI907</strain>
    </source>
</reference>
<organism evidence="1 2">
    <name type="scientific">Pyricularia grisea</name>
    <name type="common">Crabgrass-specific blast fungus</name>
    <name type="synonym">Magnaporthe grisea</name>
    <dbReference type="NCBI Taxonomy" id="148305"/>
    <lineage>
        <taxon>Eukaryota</taxon>
        <taxon>Fungi</taxon>
        <taxon>Dikarya</taxon>
        <taxon>Ascomycota</taxon>
        <taxon>Pezizomycotina</taxon>
        <taxon>Sordariomycetes</taxon>
        <taxon>Sordariomycetidae</taxon>
        <taxon>Magnaporthales</taxon>
        <taxon>Pyriculariaceae</taxon>
        <taxon>Pyricularia</taxon>
    </lineage>
</organism>
<sequence length="85" mass="8886">CLASPAAAVCRTTSLLFSPSPRPPASQEIKPTAAGRVSSVAHLTLTLTSRQSELAAVVVVLEHHLRCGPLDFMDIMKCFPVSAAG</sequence>
<accession>A0A6P8BA78</accession>
<proteinExistence type="predicted"/>
<evidence type="ECO:0000313" key="1">
    <source>
        <dbReference type="Proteomes" id="UP000515153"/>
    </source>
</evidence>
<protein>
    <submittedName>
        <fullName evidence="2">Uncharacterized protein</fullName>
    </submittedName>
</protein>
<keyword evidence="1" id="KW-1185">Reference proteome</keyword>
<name>A0A6P8BA78_PYRGI</name>
<evidence type="ECO:0000313" key="2">
    <source>
        <dbReference type="RefSeq" id="XP_030984075.1"/>
    </source>
</evidence>
<dbReference type="AlphaFoldDB" id="A0A6P8BA78"/>
<reference evidence="2" key="2">
    <citation type="submission" date="2019-10" db="EMBL/GenBank/DDBJ databases">
        <authorList>
            <consortium name="NCBI Genome Project"/>
        </authorList>
    </citation>
    <scope>NUCLEOTIDE SEQUENCE</scope>
    <source>
        <strain evidence="2">NI907</strain>
    </source>
</reference>
<reference evidence="2" key="1">
    <citation type="journal article" date="2019" name="Mol. Biol. Evol.">
        <title>Blast fungal genomes show frequent chromosomal changes, gene gains and losses, and effector gene turnover.</title>
        <authorList>
            <person name="Gomez Luciano L.B."/>
            <person name="Jason Tsai I."/>
            <person name="Chuma I."/>
            <person name="Tosa Y."/>
            <person name="Chen Y.H."/>
            <person name="Li J.Y."/>
            <person name="Li M.Y."/>
            <person name="Jade Lu M.Y."/>
            <person name="Nakayashiki H."/>
            <person name="Li W.H."/>
        </authorList>
    </citation>
    <scope>NUCLEOTIDE SEQUENCE</scope>
    <source>
        <strain evidence="2">NI907</strain>
    </source>
</reference>
<gene>
    <name evidence="2" type="ORF">PgNI_04485</name>
</gene>
<feature type="non-terminal residue" evidence="2">
    <location>
        <position position="1"/>
    </location>
</feature>
<dbReference type="KEGG" id="pgri:PgNI_04485"/>
<dbReference type="GeneID" id="41959439"/>